<keyword evidence="5" id="KW-1185">Reference proteome</keyword>
<gene>
    <name evidence="4" type="ORF">SAMN06269185_2540</name>
</gene>
<dbReference type="EMBL" id="OBEJ01000003">
    <property type="protein sequence ID" value="SNZ15642.1"/>
    <property type="molecule type" value="Genomic_DNA"/>
</dbReference>
<proteinExistence type="predicted"/>
<evidence type="ECO:0000256" key="1">
    <source>
        <dbReference type="PROSITE-ProRule" id="PRU00325"/>
    </source>
</evidence>
<dbReference type="InterPro" id="IPR007527">
    <property type="entry name" value="Znf_SWIM"/>
</dbReference>
<feature type="region of interest" description="Disordered" evidence="2">
    <location>
        <begin position="203"/>
        <end position="222"/>
    </location>
</feature>
<feature type="region of interest" description="Disordered" evidence="2">
    <location>
        <begin position="1"/>
        <end position="30"/>
    </location>
</feature>
<keyword evidence="1" id="KW-0479">Metal-binding</keyword>
<accession>A0A285P1M8</accession>
<keyword evidence="1" id="KW-0862">Zinc</keyword>
<evidence type="ECO:0000313" key="5">
    <source>
        <dbReference type="Proteomes" id="UP000219453"/>
    </source>
</evidence>
<keyword evidence="1" id="KW-0863">Zinc-finger</keyword>
<dbReference type="RefSeq" id="WP_245838545.1">
    <property type="nucleotide sequence ID" value="NZ_OBEJ01000003.1"/>
</dbReference>
<evidence type="ECO:0000313" key="4">
    <source>
        <dbReference type="EMBL" id="SNZ15642.1"/>
    </source>
</evidence>
<dbReference type="AlphaFoldDB" id="A0A285P1M8"/>
<dbReference type="PROSITE" id="PS50966">
    <property type="entry name" value="ZF_SWIM"/>
    <property type="match status" value="1"/>
</dbReference>
<evidence type="ECO:0000259" key="3">
    <source>
        <dbReference type="PROSITE" id="PS50966"/>
    </source>
</evidence>
<sequence length="222" mass="24201">MTQTEHTPASDRRRRGISRGKSGVDERTRRAFTERMRVTAIGGGTYEVDSQSGHSYLVDLEGGRCTCPDHVYRGERCKHLRRVAIDVSEGRVPPPGKMAVDCAVCGVELFVDEGAHAPHLCGDHEFGVGDLVYDRETGNRVLVVGTPERRADDISIRRGHSVADHYSNADYPEDDAVVAAVYPQSLQFTADGPVPPSLTVYTFPRSRLSPSPPERSAATAAP</sequence>
<evidence type="ECO:0000256" key="2">
    <source>
        <dbReference type="SAM" id="MobiDB-lite"/>
    </source>
</evidence>
<feature type="domain" description="SWIM-type" evidence="3">
    <location>
        <begin position="56"/>
        <end position="88"/>
    </location>
</feature>
<organism evidence="4 5">
    <name type="scientific">Natronoarchaeum philippinense</name>
    <dbReference type="NCBI Taxonomy" id="558529"/>
    <lineage>
        <taxon>Archaea</taxon>
        <taxon>Methanobacteriati</taxon>
        <taxon>Methanobacteriota</taxon>
        <taxon>Stenosarchaea group</taxon>
        <taxon>Halobacteria</taxon>
        <taxon>Halobacteriales</taxon>
        <taxon>Natronoarchaeaceae</taxon>
    </lineage>
</organism>
<reference evidence="4 5" key="1">
    <citation type="submission" date="2017-09" db="EMBL/GenBank/DDBJ databases">
        <authorList>
            <person name="Ehlers B."/>
            <person name="Leendertz F.H."/>
        </authorList>
    </citation>
    <scope>NUCLEOTIDE SEQUENCE [LARGE SCALE GENOMIC DNA]</scope>
    <source>
        <strain evidence="4 5">DSM 27208</strain>
    </source>
</reference>
<dbReference type="Proteomes" id="UP000219453">
    <property type="component" value="Unassembled WGS sequence"/>
</dbReference>
<name>A0A285P1M8_NATPI</name>
<dbReference type="GO" id="GO:0008270">
    <property type="term" value="F:zinc ion binding"/>
    <property type="evidence" value="ECO:0007669"/>
    <property type="project" value="UniProtKB-KW"/>
</dbReference>
<protein>
    <submittedName>
        <fullName evidence="4">SWIM zinc finger</fullName>
    </submittedName>
</protein>
<dbReference type="Pfam" id="PF04434">
    <property type="entry name" value="SWIM"/>
    <property type="match status" value="1"/>
</dbReference>